<accession>A0AAE0NDT7</accession>
<name>A0AAE0NDT7_9PEZI</name>
<evidence type="ECO:0000313" key="1">
    <source>
        <dbReference type="EMBL" id="KAK3379662.1"/>
    </source>
</evidence>
<sequence length="287" mass="31847">MKPFIGWINPTAWGGYPIQSPRLITSVALHRIRRLNRYLPGADYDNSGSSRDTDDIIERAVARILHGVKVDCTGNVSYPDFGIDCPADLVDVDDLIRLDSPRYRNRRVVREDGPTEICLELDSFVRAERPTGAAAATQIPFDFREEIDTELECRLIPVDKPGLLLPNRFRLTGSDSYKSLRPGDPELKLQAGRVAVLAGASGCHYMNMIQDETSFCLPSGKWERVWALAPEDDGGRVKVREGDSGSWVVHPDRGSGFGIAITSTSHTVYLMPLKSISERASYQGRQG</sequence>
<reference evidence="1" key="2">
    <citation type="submission" date="2023-06" db="EMBL/GenBank/DDBJ databases">
        <authorList>
            <consortium name="Lawrence Berkeley National Laboratory"/>
            <person name="Haridas S."/>
            <person name="Hensen N."/>
            <person name="Bonometti L."/>
            <person name="Westerberg I."/>
            <person name="Brannstrom I.O."/>
            <person name="Guillou S."/>
            <person name="Cros-Aarteil S."/>
            <person name="Calhoun S."/>
            <person name="Kuo A."/>
            <person name="Mondo S."/>
            <person name="Pangilinan J."/>
            <person name="Riley R."/>
            <person name="Labutti K."/>
            <person name="Andreopoulos B."/>
            <person name="Lipzen A."/>
            <person name="Chen C."/>
            <person name="Yanf M."/>
            <person name="Daum C."/>
            <person name="Ng V."/>
            <person name="Clum A."/>
            <person name="Steindorff A."/>
            <person name="Ohm R."/>
            <person name="Martin F."/>
            <person name="Silar P."/>
            <person name="Natvig D."/>
            <person name="Lalanne C."/>
            <person name="Gautier V."/>
            <person name="Ament-Velasquez S.L."/>
            <person name="Kruys A."/>
            <person name="Hutchinson M.I."/>
            <person name="Powell A.J."/>
            <person name="Barry K."/>
            <person name="Miller A.N."/>
            <person name="Grigoriev I.V."/>
            <person name="Debuchy R."/>
            <person name="Gladieux P."/>
            <person name="Thoren M.H."/>
            <person name="Johannesson H."/>
        </authorList>
    </citation>
    <scope>NUCLEOTIDE SEQUENCE</scope>
    <source>
        <strain evidence="1">CBS 958.72</strain>
    </source>
</reference>
<comment type="caution">
    <text evidence="1">The sequence shown here is derived from an EMBL/GenBank/DDBJ whole genome shotgun (WGS) entry which is preliminary data.</text>
</comment>
<protein>
    <submittedName>
        <fullName evidence="1">Uncharacterized protein</fullName>
    </submittedName>
</protein>
<evidence type="ECO:0000313" key="2">
    <source>
        <dbReference type="Proteomes" id="UP001287356"/>
    </source>
</evidence>
<organism evidence="1 2">
    <name type="scientific">Lasiosphaeria ovina</name>
    <dbReference type="NCBI Taxonomy" id="92902"/>
    <lineage>
        <taxon>Eukaryota</taxon>
        <taxon>Fungi</taxon>
        <taxon>Dikarya</taxon>
        <taxon>Ascomycota</taxon>
        <taxon>Pezizomycotina</taxon>
        <taxon>Sordariomycetes</taxon>
        <taxon>Sordariomycetidae</taxon>
        <taxon>Sordariales</taxon>
        <taxon>Lasiosphaeriaceae</taxon>
        <taxon>Lasiosphaeria</taxon>
    </lineage>
</organism>
<dbReference type="Proteomes" id="UP001287356">
    <property type="component" value="Unassembled WGS sequence"/>
</dbReference>
<gene>
    <name evidence="1" type="ORF">B0T24DRAFT_695567</name>
</gene>
<dbReference type="AlphaFoldDB" id="A0AAE0NDT7"/>
<proteinExistence type="predicted"/>
<reference evidence="1" key="1">
    <citation type="journal article" date="2023" name="Mol. Phylogenet. Evol.">
        <title>Genome-scale phylogeny and comparative genomics of the fungal order Sordariales.</title>
        <authorList>
            <person name="Hensen N."/>
            <person name="Bonometti L."/>
            <person name="Westerberg I."/>
            <person name="Brannstrom I.O."/>
            <person name="Guillou S."/>
            <person name="Cros-Aarteil S."/>
            <person name="Calhoun S."/>
            <person name="Haridas S."/>
            <person name="Kuo A."/>
            <person name="Mondo S."/>
            <person name="Pangilinan J."/>
            <person name="Riley R."/>
            <person name="LaButti K."/>
            <person name="Andreopoulos B."/>
            <person name="Lipzen A."/>
            <person name="Chen C."/>
            <person name="Yan M."/>
            <person name="Daum C."/>
            <person name="Ng V."/>
            <person name="Clum A."/>
            <person name="Steindorff A."/>
            <person name="Ohm R.A."/>
            <person name="Martin F."/>
            <person name="Silar P."/>
            <person name="Natvig D.O."/>
            <person name="Lalanne C."/>
            <person name="Gautier V."/>
            <person name="Ament-Velasquez S.L."/>
            <person name="Kruys A."/>
            <person name="Hutchinson M.I."/>
            <person name="Powell A.J."/>
            <person name="Barry K."/>
            <person name="Miller A.N."/>
            <person name="Grigoriev I.V."/>
            <person name="Debuchy R."/>
            <person name="Gladieux P."/>
            <person name="Hiltunen Thoren M."/>
            <person name="Johannesson H."/>
        </authorList>
    </citation>
    <scope>NUCLEOTIDE SEQUENCE</scope>
    <source>
        <strain evidence="1">CBS 958.72</strain>
    </source>
</reference>
<dbReference type="EMBL" id="JAULSN010000002">
    <property type="protein sequence ID" value="KAK3379662.1"/>
    <property type="molecule type" value="Genomic_DNA"/>
</dbReference>
<keyword evidence="2" id="KW-1185">Reference proteome</keyword>